<evidence type="ECO:0000256" key="5">
    <source>
        <dbReference type="ARBA" id="ARBA00022679"/>
    </source>
</evidence>
<organism evidence="13 14">
    <name type="scientific">Caenorhabditis japonica</name>
    <dbReference type="NCBI Taxonomy" id="281687"/>
    <lineage>
        <taxon>Eukaryota</taxon>
        <taxon>Metazoa</taxon>
        <taxon>Ecdysozoa</taxon>
        <taxon>Nematoda</taxon>
        <taxon>Chromadorea</taxon>
        <taxon>Rhabditida</taxon>
        <taxon>Rhabditina</taxon>
        <taxon>Rhabditomorpha</taxon>
        <taxon>Rhabditoidea</taxon>
        <taxon>Rhabditidae</taxon>
        <taxon>Peloderinae</taxon>
        <taxon>Caenorhabditis</taxon>
    </lineage>
</organism>
<evidence type="ECO:0000256" key="4">
    <source>
        <dbReference type="ARBA" id="ARBA00022676"/>
    </source>
</evidence>
<evidence type="ECO:0000256" key="10">
    <source>
        <dbReference type="ARBA" id="ARBA00047475"/>
    </source>
</evidence>
<dbReference type="PROSITE" id="PS00375">
    <property type="entry name" value="UDPGT"/>
    <property type="match status" value="1"/>
</dbReference>
<name>A0A8R1I0S4_CAEJA</name>
<protein>
    <recommendedName>
        <fullName evidence="3">glucuronosyltransferase</fullName>
        <ecNumber evidence="3">2.4.1.17</ecNumber>
    </recommendedName>
</protein>
<evidence type="ECO:0000313" key="14">
    <source>
        <dbReference type="Proteomes" id="UP000005237"/>
    </source>
</evidence>
<dbReference type="Proteomes" id="UP000005237">
    <property type="component" value="Unassembled WGS sequence"/>
</dbReference>
<evidence type="ECO:0000256" key="7">
    <source>
        <dbReference type="ARBA" id="ARBA00022729"/>
    </source>
</evidence>
<evidence type="ECO:0000256" key="2">
    <source>
        <dbReference type="ARBA" id="ARBA00009995"/>
    </source>
</evidence>
<evidence type="ECO:0000313" key="13">
    <source>
        <dbReference type="EnsemblMetazoa" id="CJA13778a.1"/>
    </source>
</evidence>
<dbReference type="PANTHER" id="PTHR48043:SF1">
    <property type="entry name" value="UDP-GLUCURONOSYLTRANSFERASE UGT-48-RELATED"/>
    <property type="match status" value="1"/>
</dbReference>
<feature type="transmembrane region" description="Helical" evidence="12">
    <location>
        <begin position="527"/>
        <end position="547"/>
    </location>
</feature>
<dbReference type="InterPro" id="IPR035595">
    <property type="entry name" value="UDP_glycos_trans_CS"/>
</dbReference>
<dbReference type="PANTHER" id="PTHR48043">
    <property type="entry name" value="EG:EG0003.4 PROTEIN-RELATED"/>
    <property type="match status" value="1"/>
</dbReference>
<dbReference type="Pfam" id="PF00201">
    <property type="entry name" value="UDPGT"/>
    <property type="match status" value="1"/>
</dbReference>
<keyword evidence="7" id="KW-0732">Signal</keyword>
<keyword evidence="8 12" id="KW-1133">Transmembrane helix</keyword>
<dbReference type="EnsemblMetazoa" id="CJA13778a.1">
    <property type="protein sequence ID" value="CJA13778a.1"/>
    <property type="gene ID" value="WBGene00132982"/>
</dbReference>
<comment type="similarity">
    <text evidence="2 11">Belongs to the UDP-glycosyltransferase family.</text>
</comment>
<evidence type="ECO:0000256" key="3">
    <source>
        <dbReference type="ARBA" id="ARBA00012544"/>
    </source>
</evidence>
<keyword evidence="4 11" id="KW-0328">Glycosyltransferase</keyword>
<comment type="catalytic activity">
    <reaction evidence="10">
        <text>glucuronate acceptor + UDP-alpha-D-glucuronate = acceptor beta-D-glucuronoside + UDP + H(+)</text>
        <dbReference type="Rhea" id="RHEA:21032"/>
        <dbReference type="ChEBI" id="CHEBI:15378"/>
        <dbReference type="ChEBI" id="CHEBI:58052"/>
        <dbReference type="ChEBI" id="CHEBI:58223"/>
        <dbReference type="ChEBI" id="CHEBI:132367"/>
        <dbReference type="ChEBI" id="CHEBI:132368"/>
        <dbReference type="EC" id="2.4.1.17"/>
    </reaction>
</comment>
<reference evidence="14" key="1">
    <citation type="submission" date="2010-08" db="EMBL/GenBank/DDBJ databases">
        <authorList>
            <consortium name="Caenorhabditis japonica Sequencing Consortium"/>
            <person name="Wilson R.K."/>
        </authorList>
    </citation>
    <scope>NUCLEOTIDE SEQUENCE [LARGE SCALE GENOMIC DNA]</scope>
    <source>
        <strain evidence="14">DF5081</strain>
    </source>
</reference>
<dbReference type="AlphaFoldDB" id="A0A8R1I0S4"/>
<dbReference type="SUPFAM" id="SSF53756">
    <property type="entry name" value="UDP-Glycosyltransferase/glycogen phosphorylase"/>
    <property type="match status" value="1"/>
</dbReference>
<dbReference type="GO" id="GO:0016020">
    <property type="term" value="C:membrane"/>
    <property type="evidence" value="ECO:0007669"/>
    <property type="project" value="UniProtKB-SubCell"/>
</dbReference>
<reference evidence="13" key="2">
    <citation type="submission" date="2022-06" db="UniProtKB">
        <authorList>
            <consortium name="EnsemblMetazoa"/>
        </authorList>
    </citation>
    <scope>IDENTIFICATION</scope>
    <source>
        <strain evidence="13">DF5081</strain>
    </source>
</reference>
<dbReference type="InterPro" id="IPR002213">
    <property type="entry name" value="UDP_glucos_trans"/>
</dbReference>
<evidence type="ECO:0000256" key="1">
    <source>
        <dbReference type="ARBA" id="ARBA00004167"/>
    </source>
</evidence>
<evidence type="ECO:0000256" key="11">
    <source>
        <dbReference type="RuleBase" id="RU003718"/>
    </source>
</evidence>
<comment type="subcellular location">
    <subcellularLocation>
        <location evidence="1">Membrane</location>
        <topology evidence="1">Single-pass membrane protein</topology>
    </subcellularLocation>
</comment>
<evidence type="ECO:0000256" key="9">
    <source>
        <dbReference type="ARBA" id="ARBA00023136"/>
    </source>
</evidence>
<dbReference type="FunFam" id="3.40.50.2000:FF:000021">
    <property type="entry name" value="UDP-glucuronosyltransferase"/>
    <property type="match status" value="1"/>
</dbReference>
<evidence type="ECO:0000256" key="12">
    <source>
        <dbReference type="SAM" id="Phobius"/>
    </source>
</evidence>
<dbReference type="EC" id="2.4.1.17" evidence="3"/>
<keyword evidence="9 12" id="KW-0472">Membrane</keyword>
<sequence>MLGLAMIISFCRESHHLIRGLPTGRFSPMGYHSCTSLVHLPSFLRIMCPAHPSFFFLMNIFSPTASKSHMISQGRIAEELALAGHEVVNLEPDFLDITDQFVPCKTCRRWPITGLNNYNYKTIQNELSENVFQESWFWSRVFNTQTDPHQDEYTNLCEEIVTNKELIAKLKAEKFDAYFGEHVHLCGMGLAHLLGIKHRFWVASCTMGVSMREMLGIPTPSSLLPFMSPLDETPASLSQRAINTVLHVAQLRDERRDNALTTSMYRKHFGADFPSVDDIAKTSDIVFVSTDELLEIPSPTLSNVYHIGGLGMSSKIPVLDEKFSHIMNTGNGTILFSLGTIANTTKLPFQVMENVIKMTQKFPKYNFIVKVDKKDVHSFELGRNLKNVMVVDWVPQTSVLAHQNIKAFITHAGYNSLMESAYAGVPIISIPFMFDQPRNGRAVARKGWGILRDKKQLIHEPSSIENALREVLEKPQYRQNALRLKSLMRSKPRSAAQILVQTTAWVLDNDGVNELQYEGKHVDLITFYNIDICIVVISIPILILIALRFTDVKTLFSGKSKTE</sequence>
<evidence type="ECO:0000256" key="8">
    <source>
        <dbReference type="ARBA" id="ARBA00022989"/>
    </source>
</evidence>
<keyword evidence="14" id="KW-1185">Reference proteome</keyword>
<dbReference type="Gene3D" id="3.40.50.2000">
    <property type="entry name" value="Glycogen Phosphorylase B"/>
    <property type="match status" value="1"/>
</dbReference>
<dbReference type="GO" id="GO:0015020">
    <property type="term" value="F:glucuronosyltransferase activity"/>
    <property type="evidence" value="ECO:0007669"/>
    <property type="project" value="UniProtKB-EC"/>
</dbReference>
<accession>A0A8R1I0S4</accession>
<dbReference type="CDD" id="cd03784">
    <property type="entry name" value="GT1_Gtf-like"/>
    <property type="match status" value="1"/>
</dbReference>
<proteinExistence type="inferred from homology"/>
<keyword evidence="6 12" id="KW-0812">Transmembrane</keyword>
<evidence type="ECO:0000256" key="6">
    <source>
        <dbReference type="ARBA" id="ARBA00022692"/>
    </source>
</evidence>
<dbReference type="InterPro" id="IPR050271">
    <property type="entry name" value="UDP-glycosyltransferase"/>
</dbReference>
<keyword evidence="5 11" id="KW-0808">Transferase</keyword>